<comment type="caution">
    <text evidence="2">The sequence shown here is derived from an EMBL/GenBank/DDBJ whole genome shotgun (WGS) entry which is preliminary data.</text>
</comment>
<keyword evidence="1" id="KW-0472">Membrane</keyword>
<reference evidence="2" key="1">
    <citation type="submission" date="2023-10" db="EMBL/GenBank/DDBJ databases">
        <title>Genome assembly of Pristionchus species.</title>
        <authorList>
            <person name="Yoshida K."/>
            <person name="Sommer R.J."/>
        </authorList>
    </citation>
    <scope>NUCLEOTIDE SEQUENCE</scope>
    <source>
        <strain evidence="2">RS5133</strain>
    </source>
</reference>
<evidence type="ECO:0000256" key="1">
    <source>
        <dbReference type="SAM" id="Phobius"/>
    </source>
</evidence>
<name>A0AAV5X2F4_9BILA</name>
<feature type="transmembrane region" description="Helical" evidence="1">
    <location>
        <begin position="166"/>
        <end position="185"/>
    </location>
</feature>
<proteinExistence type="predicted"/>
<protein>
    <recommendedName>
        <fullName evidence="4">Secreted protein</fullName>
    </recommendedName>
</protein>
<dbReference type="AlphaFoldDB" id="A0AAV5X2F4"/>
<dbReference type="Proteomes" id="UP001432322">
    <property type="component" value="Unassembled WGS sequence"/>
</dbReference>
<feature type="non-terminal residue" evidence="2">
    <location>
        <position position="218"/>
    </location>
</feature>
<evidence type="ECO:0008006" key="4">
    <source>
        <dbReference type="Google" id="ProtNLM"/>
    </source>
</evidence>
<evidence type="ECO:0000313" key="2">
    <source>
        <dbReference type="EMBL" id="GMT36327.1"/>
    </source>
</evidence>
<gene>
    <name evidence="2" type="ORF">PFISCL1PPCAC_27624</name>
</gene>
<dbReference type="EMBL" id="BTSY01000007">
    <property type="protein sequence ID" value="GMT36327.1"/>
    <property type="molecule type" value="Genomic_DNA"/>
</dbReference>
<keyword evidence="3" id="KW-1185">Reference proteome</keyword>
<evidence type="ECO:0000313" key="3">
    <source>
        <dbReference type="Proteomes" id="UP001432322"/>
    </source>
</evidence>
<keyword evidence="1" id="KW-0812">Transmembrane</keyword>
<keyword evidence="1" id="KW-1133">Transmembrane helix</keyword>
<accession>A0AAV5X2F4</accession>
<feature type="transmembrane region" description="Helical" evidence="1">
    <location>
        <begin position="6"/>
        <end position="24"/>
    </location>
</feature>
<feature type="transmembrane region" description="Helical" evidence="1">
    <location>
        <begin position="123"/>
        <end position="146"/>
    </location>
</feature>
<organism evidence="2 3">
    <name type="scientific">Pristionchus fissidentatus</name>
    <dbReference type="NCBI Taxonomy" id="1538716"/>
    <lineage>
        <taxon>Eukaryota</taxon>
        <taxon>Metazoa</taxon>
        <taxon>Ecdysozoa</taxon>
        <taxon>Nematoda</taxon>
        <taxon>Chromadorea</taxon>
        <taxon>Rhabditida</taxon>
        <taxon>Rhabditina</taxon>
        <taxon>Diplogasteromorpha</taxon>
        <taxon>Diplogasteroidea</taxon>
        <taxon>Neodiplogasteridae</taxon>
        <taxon>Pristionchus</taxon>
    </lineage>
</organism>
<sequence>MTVRSPFIGGLLLLKSCSLLLLLLQRLLLLQLQQTFLLLLCLSLSNDSIVVLFQSLFLLRSEVILDVEDLTHLLRCLALEHSSNDLAENVGESIDEQIVSCFDNSEQHRLIDLEVLLVPLRNLLLSLLLLGHLLLGRVVLVLLTPFENDSECRSIDGRKHKRRMEADLIVFIIVVHVVLLLAELLGEVVGHLDDVTRNFELDVVLRHEEDHHFVLKGR</sequence>